<dbReference type="Proteomes" id="UP000323067">
    <property type="component" value="Chromosome iv"/>
</dbReference>
<dbReference type="InterPro" id="IPR036691">
    <property type="entry name" value="Endo/exonu/phosph_ase_sf"/>
</dbReference>
<name>A0A2H4S7D8_CORMI</name>
<reference evidence="2 3" key="1">
    <citation type="journal article" date="2017" name="BMC Genomics">
        <title>Chromosome level assembly and secondary metabolite potential of the parasitic fungus Cordyceps militaris.</title>
        <authorList>
            <person name="Kramer G.J."/>
            <person name="Nodwell J.R."/>
        </authorList>
    </citation>
    <scope>NUCLEOTIDE SEQUENCE [LARGE SCALE GENOMIC DNA]</scope>
    <source>
        <strain evidence="2 3">ATCC 34164</strain>
    </source>
</reference>
<dbReference type="Pfam" id="PF03372">
    <property type="entry name" value="Exo_endo_phos"/>
    <property type="match status" value="1"/>
</dbReference>
<dbReference type="VEuPathDB" id="FungiDB:A9K55_003017"/>
<organism evidence="2 3">
    <name type="scientific">Cordyceps militaris</name>
    <name type="common">Caterpillar fungus</name>
    <name type="synonym">Clavaria militaris</name>
    <dbReference type="NCBI Taxonomy" id="73501"/>
    <lineage>
        <taxon>Eukaryota</taxon>
        <taxon>Fungi</taxon>
        <taxon>Dikarya</taxon>
        <taxon>Ascomycota</taxon>
        <taxon>Pezizomycotina</taxon>
        <taxon>Sordariomycetes</taxon>
        <taxon>Hypocreomycetidae</taxon>
        <taxon>Hypocreales</taxon>
        <taxon>Cordycipitaceae</taxon>
        <taxon>Cordyceps</taxon>
    </lineage>
</organism>
<dbReference type="GO" id="GO:0004519">
    <property type="term" value="F:endonuclease activity"/>
    <property type="evidence" value="ECO:0007669"/>
    <property type="project" value="UniProtKB-KW"/>
</dbReference>
<sequence>MPLSSLAAKRRSVRNSYPFQLALTTLLALFAALTWHLYATQRLPSIMTSQDLGGKPSSFVYVPPVGAGQAQQPIPTDSSLHVAIDAQGTTTTNTITMPLRLLSYNVRYDNPHPITGEQPWRVRGPKLATQLRFLTEGHDNAFLCLQECLRSQVDDIQARLGPGWAHIGRGRDARATDGEFSPVYYRAAVWNCTHTETRWLSETPHTPSRGWDAALNRIVTIGEFTHRARGTKVVVMSTHFDHVGVQARENSARLLIAIAREWSGRAEGAAVLVGGDFNSTPDDGAYKVMVAEGSGMSDISDLVAPEDRYGNHLTYTSFGEPGEGPQRIDFLFIQEPRAAVIKSFGVLPNSFDDEVRLSDHRPVVADMDVPI</sequence>
<dbReference type="Gene3D" id="3.60.10.10">
    <property type="entry name" value="Endonuclease/exonuclease/phosphatase"/>
    <property type="match status" value="1"/>
</dbReference>
<keyword evidence="2" id="KW-0378">Hydrolase</keyword>
<gene>
    <name evidence="2" type="ORF">A9K55_003017</name>
</gene>
<dbReference type="CDD" id="cd09083">
    <property type="entry name" value="EEP-1"/>
    <property type="match status" value="1"/>
</dbReference>
<dbReference type="PANTHER" id="PTHR12121">
    <property type="entry name" value="CARBON CATABOLITE REPRESSOR PROTEIN 4"/>
    <property type="match status" value="1"/>
</dbReference>
<feature type="domain" description="Endonuclease/exonuclease/phosphatase" evidence="1">
    <location>
        <begin position="103"/>
        <end position="360"/>
    </location>
</feature>
<keyword evidence="2" id="KW-0540">Nuclease</keyword>
<dbReference type="GO" id="GO:0000175">
    <property type="term" value="F:3'-5'-RNA exonuclease activity"/>
    <property type="evidence" value="ECO:0007669"/>
    <property type="project" value="TreeGrafter"/>
</dbReference>
<dbReference type="EMBL" id="CP023322">
    <property type="protein sequence ID" value="ATY59040.1"/>
    <property type="molecule type" value="Genomic_DNA"/>
</dbReference>
<dbReference type="SUPFAM" id="SSF56219">
    <property type="entry name" value="DNase I-like"/>
    <property type="match status" value="1"/>
</dbReference>
<keyword evidence="2" id="KW-0269">Exonuclease</keyword>
<dbReference type="OrthoDB" id="276515at2759"/>
<protein>
    <submittedName>
        <fullName evidence="2">Endonuclease exonuclease phosphatase</fullName>
    </submittedName>
</protein>
<dbReference type="VEuPathDB" id="FungiDB:CCM_05634"/>
<evidence type="ECO:0000259" key="1">
    <source>
        <dbReference type="Pfam" id="PF03372"/>
    </source>
</evidence>
<dbReference type="InterPro" id="IPR050410">
    <property type="entry name" value="CCR4/nocturin_mRNA_transcr"/>
</dbReference>
<proteinExistence type="predicted"/>
<dbReference type="AlphaFoldDB" id="A0A2H4S7D8"/>
<keyword evidence="2" id="KW-0255">Endonuclease</keyword>
<evidence type="ECO:0000313" key="2">
    <source>
        <dbReference type="EMBL" id="ATY59040.1"/>
    </source>
</evidence>
<dbReference type="PANTHER" id="PTHR12121:SF36">
    <property type="entry name" value="ENDONUCLEASE_EXONUCLEASE_PHOSPHATASE DOMAIN-CONTAINING PROTEIN"/>
    <property type="match status" value="1"/>
</dbReference>
<accession>A0A2H4S7D8</accession>
<evidence type="ECO:0000313" key="3">
    <source>
        <dbReference type="Proteomes" id="UP000323067"/>
    </source>
</evidence>
<dbReference type="InterPro" id="IPR005135">
    <property type="entry name" value="Endo/exonuclease/phosphatase"/>
</dbReference>